<evidence type="ECO:0000313" key="2">
    <source>
        <dbReference type="EMBL" id="GIE44303.1"/>
    </source>
</evidence>
<comment type="caution">
    <text evidence="2">The sequence shown here is derived from an EMBL/GenBank/DDBJ whole genome shotgun (WGS) entry which is preliminary data.</text>
</comment>
<dbReference type="SUPFAM" id="SSF55811">
    <property type="entry name" value="Nudix"/>
    <property type="match status" value="1"/>
</dbReference>
<dbReference type="Gene3D" id="3.90.79.10">
    <property type="entry name" value="Nucleoside Triphosphate Pyrophosphohydrolase"/>
    <property type="match status" value="1"/>
</dbReference>
<keyword evidence="3" id="KW-1185">Reference proteome</keyword>
<reference evidence="2 3" key="1">
    <citation type="submission" date="2021-01" db="EMBL/GenBank/DDBJ databases">
        <title>Whole genome shotgun sequence of Actinoplanes lobatus NBRC 12513.</title>
        <authorList>
            <person name="Komaki H."/>
            <person name="Tamura T."/>
        </authorList>
    </citation>
    <scope>NUCLEOTIDE SEQUENCE [LARGE SCALE GENOMIC DNA]</scope>
    <source>
        <strain evidence="2 3">NBRC 12513</strain>
    </source>
</reference>
<dbReference type="InterPro" id="IPR000086">
    <property type="entry name" value="NUDIX_hydrolase_dom"/>
</dbReference>
<protein>
    <submittedName>
        <fullName evidence="2">ADP-ribose pyrophosphatase</fullName>
    </submittedName>
</protein>
<dbReference type="EMBL" id="BOMP01000124">
    <property type="protein sequence ID" value="GIE44303.1"/>
    <property type="molecule type" value="Genomic_DNA"/>
</dbReference>
<proteinExistence type="predicted"/>
<dbReference type="PROSITE" id="PS51462">
    <property type="entry name" value="NUDIX"/>
    <property type="match status" value="1"/>
</dbReference>
<feature type="domain" description="Nudix hydrolase" evidence="1">
    <location>
        <begin position="36"/>
        <end position="167"/>
    </location>
</feature>
<evidence type="ECO:0000259" key="1">
    <source>
        <dbReference type="PROSITE" id="PS51462"/>
    </source>
</evidence>
<dbReference type="CDD" id="cd24161">
    <property type="entry name" value="NUDIX_ADPRase_Ndx2"/>
    <property type="match status" value="1"/>
</dbReference>
<accession>A0ABQ4ATQ9</accession>
<evidence type="ECO:0000313" key="3">
    <source>
        <dbReference type="Proteomes" id="UP000631312"/>
    </source>
</evidence>
<organism evidence="2 3">
    <name type="scientific">Actinoplanes lobatus</name>
    <dbReference type="NCBI Taxonomy" id="113568"/>
    <lineage>
        <taxon>Bacteria</taxon>
        <taxon>Bacillati</taxon>
        <taxon>Actinomycetota</taxon>
        <taxon>Actinomycetes</taxon>
        <taxon>Micromonosporales</taxon>
        <taxon>Micromonosporaceae</taxon>
        <taxon>Actinoplanes</taxon>
    </lineage>
</organism>
<name>A0ABQ4ATQ9_9ACTN</name>
<sequence length="176" mass="19787">MMERVNSRVVYRNPWMTVREDEIRRPDGSPGIFGVVEKPDFALVLPRCDGGFWMVEQFRYPVGRRAWEFPQGSWGRGAAGDQVALARQELAEETGLRAGTMAHLGHLYEAYGFSTQGFDVYLATDLEEGAPDREASEQDMIHRRFSDAEIVAMIRSGQVVDAPSLAALTLYRLQST</sequence>
<dbReference type="Proteomes" id="UP000631312">
    <property type="component" value="Unassembled WGS sequence"/>
</dbReference>
<dbReference type="Pfam" id="PF00293">
    <property type="entry name" value="NUDIX"/>
    <property type="match status" value="1"/>
</dbReference>
<gene>
    <name evidence="2" type="ORF">Alo02nite_72010</name>
</gene>
<dbReference type="InterPro" id="IPR015797">
    <property type="entry name" value="NUDIX_hydrolase-like_dom_sf"/>
</dbReference>